<organism evidence="10 11">
    <name type="scientific">Nocardiopsis sinuspersici</name>
    <dbReference type="NCBI Taxonomy" id="501010"/>
    <lineage>
        <taxon>Bacteria</taxon>
        <taxon>Bacillati</taxon>
        <taxon>Actinomycetota</taxon>
        <taxon>Actinomycetes</taxon>
        <taxon>Streptosporangiales</taxon>
        <taxon>Nocardiopsidaceae</taxon>
        <taxon>Nocardiopsis</taxon>
    </lineage>
</organism>
<dbReference type="Proteomes" id="UP000189004">
    <property type="component" value="Unassembled WGS sequence"/>
</dbReference>
<reference evidence="11" key="1">
    <citation type="submission" date="2016-08" db="EMBL/GenBank/DDBJ databases">
        <authorList>
            <person name="Tokovenko B."/>
            <person name="Kalinowski J."/>
        </authorList>
    </citation>
    <scope>NUCLEOTIDE SEQUENCE [LARGE SCALE GENOMIC DNA]</scope>
    <source>
        <strain evidence="11">UTMC102</strain>
    </source>
</reference>
<evidence type="ECO:0000313" key="11">
    <source>
        <dbReference type="Proteomes" id="UP000189004"/>
    </source>
</evidence>
<feature type="transmembrane region" description="Helical" evidence="9">
    <location>
        <begin position="448"/>
        <end position="469"/>
    </location>
</feature>
<feature type="transmembrane region" description="Helical" evidence="9">
    <location>
        <begin position="59"/>
        <end position="77"/>
    </location>
</feature>
<sequence>MFSTLRSRVSERGRRVDPWVLGISGLLMAAFVVSALIAPKAVGTAVDAAFTWSARWFGAYWQLLMLATFVVITVLAFSRYGRVRMGGSGAPGFSRFSWIAMITTTLLAAGGVFWAAAEPIAHYASPPPQYADQVGGGAEGAAIAMAQSFVHWGFIGWAVGGSLATLVMMRGVEKGMPLRPRTLLWPVMGERVRTHWIGTVVDVSCVLAVVAGTVGPIGFLGLQISYISSELFGLPDTYTTQFLIIVGLTVVATLSVLSGVQRGIQTLSRANVWVALVLILAIVGMASLPFVADLYVRSAVVQVQEFLPMALYRGDEQWLGYWTLFFFGWFLGFGPMMAIFFARISKGRTVRDIYVGATVMPTVVTTIWFTALGGTGIWLEQRDPGTITGPYAEDGLPAAALSILEALPMTAVLGVLMVIVALIFLASTLDSMSYAIAASSMNEGEPSGLVRAFWCVGMGLAAVALLLVGDGGIQALQSFIVVTAVPVGLIMLPTLWTTPRLLRTMAVEQGIVAAPRSSGERAEDGVPAQQAVEPVG</sequence>
<feature type="transmembrane region" description="Helical" evidence="9">
    <location>
        <begin position="353"/>
        <end position="379"/>
    </location>
</feature>
<evidence type="ECO:0000256" key="5">
    <source>
        <dbReference type="ARBA" id="ARBA00022692"/>
    </source>
</evidence>
<evidence type="ECO:0000256" key="3">
    <source>
        <dbReference type="ARBA" id="ARBA00022448"/>
    </source>
</evidence>
<comment type="similarity">
    <text evidence="2">Belongs to the BCCT transporter (TC 2.A.15) family.</text>
</comment>
<feature type="transmembrane region" description="Helical" evidence="9">
    <location>
        <begin position="20"/>
        <end position="39"/>
    </location>
</feature>
<comment type="caution">
    <text evidence="10">The sequence shown here is derived from an EMBL/GenBank/DDBJ whole genome shotgun (WGS) entry which is preliminary data.</text>
</comment>
<evidence type="ECO:0000256" key="7">
    <source>
        <dbReference type="ARBA" id="ARBA00023136"/>
    </source>
</evidence>
<accession>A0A1V3C0E8</accession>
<evidence type="ECO:0000256" key="4">
    <source>
        <dbReference type="ARBA" id="ARBA00022475"/>
    </source>
</evidence>
<feature type="transmembrane region" description="Helical" evidence="9">
    <location>
        <begin position="196"/>
        <end position="222"/>
    </location>
</feature>
<gene>
    <name evidence="10" type="ORF">NOSIN_10090</name>
</gene>
<feature type="transmembrane region" description="Helical" evidence="9">
    <location>
        <begin position="399"/>
        <end position="427"/>
    </location>
</feature>
<keyword evidence="4" id="KW-1003">Cell membrane</keyword>
<keyword evidence="11" id="KW-1185">Reference proteome</keyword>
<dbReference type="Pfam" id="PF02028">
    <property type="entry name" value="BCCT"/>
    <property type="match status" value="1"/>
</dbReference>
<dbReference type="PANTHER" id="PTHR30047">
    <property type="entry name" value="HIGH-AFFINITY CHOLINE TRANSPORT PROTEIN-RELATED"/>
    <property type="match status" value="1"/>
</dbReference>
<evidence type="ECO:0000256" key="6">
    <source>
        <dbReference type="ARBA" id="ARBA00022989"/>
    </source>
</evidence>
<dbReference type="GO" id="GO:0005886">
    <property type="term" value="C:plasma membrane"/>
    <property type="evidence" value="ECO:0007669"/>
    <property type="project" value="UniProtKB-SubCell"/>
</dbReference>
<feature type="transmembrane region" description="Helical" evidence="9">
    <location>
        <begin position="242"/>
        <end position="260"/>
    </location>
</feature>
<dbReference type="PANTHER" id="PTHR30047:SF7">
    <property type="entry name" value="HIGH-AFFINITY CHOLINE TRANSPORT PROTEIN"/>
    <property type="match status" value="1"/>
</dbReference>
<keyword evidence="6 9" id="KW-1133">Transmembrane helix</keyword>
<evidence type="ECO:0000256" key="8">
    <source>
        <dbReference type="SAM" id="MobiDB-lite"/>
    </source>
</evidence>
<feature type="transmembrane region" description="Helical" evidence="9">
    <location>
        <begin position="149"/>
        <end position="169"/>
    </location>
</feature>
<dbReference type="AlphaFoldDB" id="A0A1V3C0E8"/>
<evidence type="ECO:0000256" key="2">
    <source>
        <dbReference type="ARBA" id="ARBA00005658"/>
    </source>
</evidence>
<feature type="transmembrane region" description="Helical" evidence="9">
    <location>
        <begin position="272"/>
        <end position="292"/>
    </location>
</feature>
<feature type="transmembrane region" description="Helical" evidence="9">
    <location>
        <begin position="319"/>
        <end position="341"/>
    </location>
</feature>
<dbReference type="EMBL" id="MCOK01000001">
    <property type="protein sequence ID" value="OOC54112.1"/>
    <property type="molecule type" value="Genomic_DNA"/>
</dbReference>
<feature type="transmembrane region" description="Helical" evidence="9">
    <location>
        <begin position="475"/>
        <end position="496"/>
    </location>
</feature>
<evidence type="ECO:0000256" key="9">
    <source>
        <dbReference type="SAM" id="Phobius"/>
    </source>
</evidence>
<evidence type="ECO:0000256" key="1">
    <source>
        <dbReference type="ARBA" id="ARBA00004651"/>
    </source>
</evidence>
<feature type="region of interest" description="Disordered" evidence="8">
    <location>
        <begin position="516"/>
        <end position="536"/>
    </location>
</feature>
<dbReference type="GO" id="GO:0022857">
    <property type="term" value="F:transmembrane transporter activity"/>
    <property type="evidence" value="ECO:0007669"/>
    <property type="project" value="InterPro"/>
</dbReference>
<keyword evidence="3" id="KW-0813">Transport</keyword>
<dbReference type="RefSeq" id="WP_077690505.1">
    <property type="nucleotide sequence ID" value="NZ_MCOK01000001.1"/>
</dbReference>
<comment type="subcellular location">
    <subcellularLocation>
        <location evidence="1">Cell membrane</location>
        <topology evidence="1">Multi-pass membrane protein</topology>
    </subcellularLocation>
</comment>
<dbReference type="OrthoDB" id="9775735at2"/>
<name>A0A1V3C0E8_9ACTN</name>
<feature type="transmembrane region" description="Helical" evidence="9">
    <location>
        <begin position="98"/>
        <end position="117"/>
    </location>
</feature>
<keyword evidence="5 9" id="KW-0812">Transmembrane</keyword>
<protein>
    <submittedName>
        <fullName evidence="10">BCCT transporter</fullName>
    </submittedName>
</protein>
<evidence type="ECO:0000313" key="10">
    <source>
        <dbReference type="EMBL" id="OOC54112.1"/>
    </source>
</evidence>
<proteinExistence type="inferred from homology"/>
<dbReference type="InterPro" id="IPR000060">
    <property type="entry name" value="BCCT_transptr"/>
</dbReference>
<keyword evidence="7 9" id="KW-0472">Membrane</keyword>